<dbReference type="EMBL" id="SRLO01000574">
    <property type="protein sequence ID" value="TNN51671.1"/>
    <property type="molecule type" value="Genomic_DNA"/>
</dbReference>
<sequence length="131" mass="14445">MDDWKEGYGSYLKYRYETTLRHVIGLVTRGTGTDQLHLPPDAAWRGERELMETACLREGGSDKGTMGTRRRPAQLQELSAPVELFGEPLMTCQADGGYGPVSIISPLGSRGTSSEMITLLRHPLEGFSDTL</sequence>
<protein>
    <submittedName>
        <fullName evidence="1">Uncharacterized protein</fullName>
    </submittedName>
</protein>
<name>A0A4Z2GEN8_9TELE</name>
<organism evidence="1 2">
    <name type="scientific">Liparis tanakae</name>
    <name type="common">Tanaka's snailfish</name>
    <dbReference type="NCBI Taxonomy" id="230148"/>
    <lineage>
        <taxon>Eukaryota</taxon>
        <taxon>Metazoa</taxon>
        <taxon>Chordata</taxon>
        <taxon>Craniata</taxon>
        <taxon>Vertebrata</taxon>
        <taxon>Euteleostomi</taxon>
        <taxon>Actinopterygii</taxon>
        <taxon>Neopterygii</taxon>
        <taxon>Teleostei</taxon>
        <taxon>Neoteleostei</taxon>
        <taxon>Acanthomorphata</taxon>
        <taxon>Eupercaria</taxon>
        <taxon>Perciformes</taxon>
        <taxon>Cottioidei</taxon>
        <taxon>Cottales</taxon>
        <taxon>Liparidae</taxon>
        <taxon>Liparis</taxon>
    </lineage>
</organism>
<gene>
    <name evidence="1" type="ORF">EYF80_038141</name>
</gene>
<accession>A0A4Z2GEN8</accession>
<proteinExistence type="predicted"/>
<comment type="caution">
    <text evidence="1">The sequence shown here is derived from an EMBL/GenBank/DDBJ whole genome shotgun (WGS) entry which is preliminary data.</text>
</comment>
<evidence type="ECO:0000313" key="2">
    <source>
        <dbReference type="Proteomes" id="UP000314294"/>
    </source>
</evidence>
<reference evidence="1 2" key="1">
    <citation type="submission" date="2019-03" db="EMBL/GenBank/DDBJ databases">
        <title>First draft genome of Liparis tanakae, snailfish: a comprehensive survey of snailfish specific genes.</title>
        <authorList>
            <person name="Kim W."/>
            <person name="Song I."/>
            <person name="Jeong J.-H."/>
            <person name="Kim D."/>
            <person name="Kim S."/>
            <person name="Ryu S."/>
            <person name="Song J.Y."/>
            <person name="Lee S.K."/>
        </authorList>
    </citation>
    <scope>NUCLEOTIDE SEQUENCE [LARGE SCALE GENOMIC DNA]</scope>
    <source>
        <tissue evidence="1">Muscle</tissue>
    </source>
</reference>
<dbReference type="Proteomes" id="UP000314294">
    <property type="component" value="Unassembled WGS sequence"/>
</dbReference>
<dbReference type="AlphaFoldDB" id="A0A4Z2GEN8"/>
<evidence type="ECO:0000313" key="1">
    <source>
        <dbReference type="EMBL" id="TNN51671.1"/>
    </source>
</evidence>
<keyword evidence="2" id="KW-1185">Reference proteome</keyword>